<proteinExistence type="inferred from homology"/>
<reference evidence="4" key="1">
    <citation type="journal article" date="2013" name="Genome Announc.">
        <title>Draft Genome Sequence of Catellicoccus marimammalium, a Novel Species Commonly Found in Gull Feces.</title>
        <authorList>
            <person name="Weigand M.R."/>
            <person name="Ryu H."/>
            <person name="Bozcek L."/>
            <person name="Konstantinidis K.T."/>
            <person name="Santo Domingo J.W."/>
        </authorList>
    </citation>
    <scope>NUCLEOTIDE SEQUENCE [LARGE SCALE GENOMIC DNA]</scope>
    <source>
        <strain evidence="4">M35/04/3</strain>
    </source>
</reference>
<gene>
    <name evidence="4" type="ORF">C683_0645</name>
</gene>
<feature type="domain" description="CAAX prenyl protease 2/Lysostaphin resistance protein A-like" evidence="3">
    <location>
        <begin position="128"/>
        <end position="221"/>
    </location>
</feature>
<dbReference type="RefSeq" id="WP_009489961.1">
    <property type="nucleotide sequence ID" value="NZ_AMYT01000017.1"/>
</dbReference>
<dbReference type="STRING" id="1234409.C683_0645"/>
<keyword evidence="4" id="KW-0378">Hydrolase</keyword>
<dbReference type="Pfam" id="PF02517">
    <property type="entry name" value="Rce1-like"/>
    <property type="match status" value="1"/>
</dbReference>
<feature type="transmembrane region" description="Helical" evidence="2">
    <location>
        <begin position="160"/>
        <end position="178"/>
    </location>
</feature>
<evidence type="ECO:0000259" key="3">
    <source>
        <dbReference type="Pfam" id="PF02517"/>
    </source>
</evidence>
<dbReference type="InterPro" id="IPR003675">
    <property type="entry name" value="Rce1/LyrA-like_dom"/>
</dbReference>
<keyword evidence="5" id="KW-1185">Reference proteome</keyword>
<dbReference type="PANTHER" id="PTHR36435:SF1">
    <property type="entry name" value="CAAX AMINO TERMINAL PROTEASE FAMILY PROTEIN"/>
    <property type="match status" value="1"/>
</dbReference>
<sequence length="225" mass="25430">MKEKGFLQTPTFKIIAFTIAYLCLGYTLAPLSSQFYQQTFHCSMMDAEMFRQYGFFGFHFLCLILGILIFRKTLKLDMTRFKEKIWSNMGKIVLTFILMLVGSMVFSFIQSDNQAAVDSLAKVGSPLSNFLFMITVGIIGPMNEELLFREVIIGQLGTKLPKWILVIASSILFGLIHITSLDQLPQALPYIWNGLMLSLLYVRSKDNVLLSSGAHMLNNIVGMLV</sequence>
<dbReference type="GO" id="GO:0006508">
    <property type="term" value="P:proteolysis"/>
    <property type="evidence" value="ECO:0007669"/>
    <property type="project" value="UniProtKB-KW"/>
</dbReference>
<dbReference type="AlphaFoldDB" id="K8Z8D9"/>
<protein>
    <submittedName>
        <fullName evidence="4">CAAX amino terminal protease family protein</fullName>
    </submittedName>
</protein>
<evidence type="ECO:0000313" key="5">
    <source>
        <dbReference type="Proteomes" id="UP000016057"/>
    </source>
</evidence>
<dbReference type="InterPro" id="IPR052710">
    <property type="entry name" value="CAAX_protease"/>
</dbReference>
<dbReference type="OrthoDB" id="2194912at2"/>
<comment type="similarity">
    <text evidence="1">Belongs to the UPF0177 family.</text>
</comment>
<dbReference type="Proteomes" id="UP000016057">
    <property type="component" value="Unassembled WGS sequence"/>
</dbReference>
<dbReference type="EMBL" id="AMYT01000017">
    <property type="protein sequence ID" value="EKU27314.1"/>
    <property type="molecule type" value="Genomic_DNA"/>
</dbReference>
<keyword evidence="4" id="KW-0645">Protease</keyword>
<keyword evidence="2" id="KW-0812">Transmembrane</keyword>
<comment type="caution">
    <text evidence="4">The sequence shown here is derived from an EMBL/GenBank/DDBJ whole genome shotgun (WGS) entry which is preliminary data.</text>
</comment>
<evidence type="ECO:0000256" key="2">
    <source>
        <dbReference type="SAM" id="Phobius"/>
    </source>
</evidence>
<dbReference type="GO" id="GO:0004175">
    <property type="term" value="F:endopeptidase activity"/>
    <property type="evidence" value="ECO:0007669"/>
    <property type="project" value="UniProtKB-ARBA"/>
</dbReference>
<dbReference type="eggNOG" id="COG1266">
    <property type="taxonomic scope" value="Bacteria"/>
</dbReference>
<organism evidence="4 5">
    <name type="scientific">Catellicoccus marimammalium M35/04/3</name>
    <dbReference type="NCBI Taxonomy" id="1234409"/>
    <lineage>
        <taxon>Bacteria</taxon>
        <taxon>Bacillati</taxon>
        <taxon>Bacillota</taxon>
        <taxon>Bacilli</taxon>
        <taxon>Lactobacillales</taxon>
        <taxon>Enterococcaceae</taxon>
        <taxon>Catellicoccus</taxon>
    </lineage>
</organism>
<name>K8Z8D9_9ENTE</name>
<feature type="transmembrane region" description="Helical" evidence="2">
    <location>
        <begin position="130"/>
        <end position="148"/>
    </location>
</feature>
<accession>K8Z8D9</accession>
<dbReference type="PANTHER" id="PTHR36435">
    <property type="entry name" value="SLR1288 PROTEIN"/>
    <property type="match status" value="1"/>
</dbReference>
<feature type="transmembrane region" description="Helical" evidence="2">
    <location>
        <begin position="12"/>
        <end position="33"/>
    </location>
</feature>
<keyword evidence="2" id="KW-1133">Transmembrane helix</keyword>
<dbReference type="GO" id="GO:0080120">
    <property type="term" value="P:CAAX-box protein maturation"/>
    <property type="evidence" value="ECO:0007669"/>
    <property type="project" value="UniProtKB-ARBA"/>
</dbReference>
<evidence type="ECO:0000313" key="4">
    <source>
        <dbReference type="EMBL" id="EKU27314.1"/>
    </source>
</evidence>
<feature type="transmembrane region" description="Helical" evidence="2">
    <location>
        <begin position="53"/>
        <end position="71"/>
    </location>
</feature>
<keyword evidence="2" id="KW-0472">Membrane</keyword>
<feature type="transmembrane region" description="Helical" evidence="2">
    <location>
        <begin position="92"/>
        <end position="110"/>
    </location>
</feature>
<evidence type="ECO:0000256" key="1">
    <source>
        <dbReference type="ARBA" id="ARBA00009067"/>
    </source>
</evidence>